<evidence type="ECO:0000256" key="6">
    <source>
        <dbReference type="PROSITE-ProRule" id="PRU01240"/>
    </source>
</evidence>
<dbReference type="InterPro" id="IPR050131">
    <property type="entry name" value="Peptidase_S8_subtilisin-like"/>
</dbReference>
<dbReference type="PROSITE" id="PS00138">
    <property type="entry name" value="SUBTILASE_SER"/>
    <property type="match status" value="1"/>
</dbReference>
<dbReference type="InterPro" id="IPR023828">
    <property type="entry name" value="Peptidase_S8_Ser-AS"/>
</dbReference>
<dbReference type="GO" id="GO:0004252">
    <property type="term" value="F:serine-type endopeptidase activity"/>
    <property type="evidence" value="ECO:0007669"/>
    <property type="project" value="UniProtKB-UniRule"/>
</dbReference>
<reference evidence="10 11" key="1">
    <citation type="submission" date="2019-01" db="EMBL/GenBank/DDBJ databases">
        <authorList>
            <person name="Chen W.-M."/>
        </authorList>
    </citation>
    <scope>NUCLEOTIDE SEQUENCE [LARGE SCALE GENOMIC DNA]</scope>
    <source>
        <strain evidence="10 11">KYPC3</strain>
    </source>
</reference>
<dbReference type="GO" id="GO:0006508">
    <property type="term" value="P:proteolysis"/>
    <property type="evidence" value="ECO:0007669"/>
    <property type="project" value="UniProtKB-KW"/>
</dbReference>
<evidence type="ECO:0000256" key="2">
    <source>
        <dbReference type="ARBA" id="ARBA00022670"/>
    </source>
</evidence>
<dbReference type="EMBL" id="SACS01000027">
    <property type="protein sequence ID" value="RVU33123.1"/>
    <property type="molecule type" value="Genomic_DNA"/>
</dbReference>
<feature type="active site" description="Charge relay system" evidence="5 6">
    <location>
        <position position="254"/>
    </location>
</feature>
<evidence type="ECO:0000256" key="1">
    <source>
        <dbReference type="ARBA" id="ARBA00011073"/>
    </source>
</evidence>
<dbReference type="PRINTS" id="PR00723">
    <property type="entry name" value="SUBTILISIN"/>
</dbReference>
<keyword evidence="3 6" id="KW-0378">Hydrolase</keyword>
<dbReference type="InterPro" id="IPR022398">
    <property type="entry name" value="Peptidase_S8_His-AS"/>
</dbReference>
<feature type="compositionally biased region" description="Acidic residues" evidence="8">
    <location>
        <begin position="1143"/>
        <end position="1153"/>
    </location>
</feature>
<dbReference type="PROSITE" id="PS00136">
    <property type="entry name" value="SUBTILASE_ASP"/>
    <property type="match status" value="1"/>
</dbReference>
<feature type="region of interest" description="Disordered" evidence="8">
    <location>
        <begin position="1281"/>
        <end position="1307"/>
    </location>
</feature>
<dbReference type="NCBIfam" id="TIGR03501">
    <property type="entry name" value="GlyGly_CTERM"/>
    <property type="match status" value="1"/>
</dbReference>
<feature type="compositionally biased region" description="Polar residues" evidence="8">
    <location>
        <begin position="1281"/>
        <end position="1294"/>
    </location>
</feature>
<dbReference type="InterPro" id="IPR036852">
    <property type="entry name" value="Peptidase_S8/S53_dom_sf"/>
</dbReference>
<evidence type="ECO:0000256" key="5">
    <source>
        <dbReference type="PIRSR" id="PIRSR615500-1"/>
    </source>
</evidence>
<dbReference type="InterPro" id="IPR015500">
    <property type="entry name" value="Peptidase_S8_subtilisin-rel"/>
</dbReference>
<keyword evidence="2 6" id="KW-0645">Protease</keyword>
<dbReference type="InterPro" id="IPR020008">
    <property type="entry name" value="GlyGly_CTERM"/>
</dbReference>
<keyword evidence="11" id="KW-1185">Reference proteome</keyword>
<protein>
    <submittedName>
        <fullName evidence="10">GlyGly-CTERM sorting domain-containing protein</fullName>
    </submittedName>
</protein>
<evidence type="ECO:0000313" key="11">
    <source>
        <dbReference type="Proteomes" id="UP000283077"/>
    </source>
</evidence>
<proteinExistence type="inferred from homology"/>
<dbReference type="InterPro" id="IPR023827">
    <property type="entry name" value="Peptidase_S8_Asp-AS"/>
</dbReference>
<dbReference type="Proteomes" id="UP000283077">
    <property type="component" value="Unassembled WGS sequence"/>
</dbReference>
<feature type="region of interest" description="Disordered" evidence="8">
    <location>
        <begin position="1133"/>
        <end position="1153"/>
    </location>
</feature>
<dbReference type="PANTHER" id="PTHR43806">
    <property type="entry name" value="PEPTIDASE S8"/>
    <property type="match status" value="1"/>
</dbReference>
<feature type="domain" description="Peptidase S8/S53" evidence="9">
    <location>
        <begin position="206"/>
        <end position="465"/>
    </location>
</feature>
<organism evidence="10 11">
    <name type="scientific">Rheinheimera riviphila</name>
    <dbReference type="NCBI Taxonomy" id="1834037"/>
    <lineage>
        <taxon>Bacteria</taxon>
        <taxon>Pseudomonadati</taxon>
        <taxon>Pseudomonadota</taxon>
        <taxon>Gammaproteobacteria</taxon>
        <taxon>Chromatiales</taxon>
        <taxon>Chromatiaceae</taxon>
        <taxon>Rheinheimera</taxon>
    </lineage>
</organism>
<dbReference type="Gene3D" id="3.40.50.200">
    <property type="entry name" value="Peptidase S8/S53 domain"/>
    <property type="match status" value="1"/>
</dbReference>
<dbReference type="PROSITE" id="PS00137">
    <property type="entry name" value="SUBTILASE_HIS"/>
    <property type="match status" value="1"/>
</dbReference>
<dbReference type="PROSITE" id="PS51892">
    <property type="entry name" value="SUBTILASE"/>
    <property type="match status" value="1"/>
</dbReference>
<gene>
    <name evidence="10" type="ORF">EOE67_18205</name>
</gene>
<accession>A0A437QFC4</accession>
<dbReference type="CDD" id="cd07474">
    <property type="entry name" value="Peptidases_S8_subtilisin_Vpr-like"/>
    <property type="match status" value="1"/>
</dbReference>
<sequence>MEYNLLQRSFILALLSIVFVCQAQPSNSRIFQQTKQPTEHFRLIKTKAGEVVQEPLRVLPDGQQRYIIELEGPTLLQQVEQIQLQQLTQLQIDNTSRVATTPVMAAIAAPVLLQLDRQAQAEQQQLVGQLQHNDLITETFASTHTLVNTLIVAAKPQDLAKIAAVPGVRKVHPDRELQLHLDKSVPLIGADLVWKKTNLQSQLLLGTGIRIGVLDTGIDYTHPDLGGCFGDGCKVAGGYDFYDNDADPIDTDSHGTHVAGIIAANGKVKGVAPEATLYAYRVCAQYCPTSYIIQALERAADPDQNPLTQDALDVVNLSLGGPGDLDDLSTIAANNASRAGIVVVISAGNDGKKPNAVGSPGNAELAITVGASNQADQMADFSSRGPSASDLVFKPDVAAPGDFINSTTPNNQHAYKSGTSMAAPHVAGAAALLKQQQKNRTPAQIKSLLVNSAKDLQQPLAAQGSGRLDALAAANATLTFSPQSISFGKLDSSKALWVQQQALVIHNTAATSTTVRIEQPTLPVGVKLTMIPASTIALTAGGSQEVQIQLTVDPAIYQMPANGNVVEDLSLNIRNEQTNYRLALTFLAYHSLEIDSTDYINQLQIYDEAGNRYFNGSAWGGMGLRMPTGTFDFIASYAMGAKQRIVVKEQQEINQQQKLTIDPATAIHEIYLESISDRDGSPVPLESLIGGVHALEIRHQSKPVYFLQMNGFLGDNSWGTTSGPQLTQGQSLLISPFSDKFQLAVAAYWQDTRAKPDDIQLYSWSQRYTGMKSGEIIQLDAKNQNRLVTQVGAAPFPQSLSFSYIIIRELTGYNLAREDRSATVGYGSRLALVAANQNATLSIYGTAASSIPYYGVGLFQVWVDANDYKKSVSGSNWRFSGQHGISKFSQWNQFGLSLDKPITYDVNPQGQQYLTTLPHWANFFGYLYGGVPNFTVRVHPLRDIYGSFIEHRTSAEDPVQYYSLLRCDHQPGSKRQSTEFSFTFENVCDRYEVEIQYTTALLDQQTTSSSRMIMLAKNYNHDMLLSQVRLGYDNQPSQLISQGTGFFEVSGYKIDAVSAEIHYQGQWLPLSMQLTTPNAETLPVFRGEFALPDTAALASIRYTIKNNNGNSLESVFHNAAIVGPKPETALLLDHDKDGIPDSQDPDDDNDGISDIDELRYRLDLYKDDRQGDLDNDGLSNILELELMTFPHQADTDTDGIADGFEHQYGLKPLDKSDALLDPDQDSLTNLQEFSAKTDPTKADTDGDTLPDGWEVKYSLNPLDIGDAASDRDNDGATALQEFSRNTDPTVSNLVNKPVPAEQGSSGGGSVGWSALLLLAVSGWRRRFASCIEQRI</sequence>
<dbReference type="PANTHER" id="PTHR43806:SF65">
    <property type="entry name" value="SERINE PROTEASE APRX"/>
    <property type="match status" value="1"/>
</dbReference>
<dbReference type="Pfam" id="PF00082">
    <property type="entry name" value="Peptidase_S8"/>
    <property type="match status" value="1"/>
</dbReference>
<evidence type="ECO:0000256" key="3">
    <source>
        <dbReference type="ARBA" id="ARBA00022801"/>
    </source>
</evidence>
<feature type="active site" description="Charge relay system" evidence="5 6">
    <location>
        <position position="215"/>
    </location>
</feature>
<evidence type="ECO:0000256" key="8">
    <source>
        <dbReference type="SAM" id="MobiDB-lite"/>
    </source>
</evidence>
<dbReference type="OrthoDB" id="614750at2"/>
<dbReference type="InterPro" id="IPR034213">
    <property type="entry name" value="S8_Vpr-like"/>
</dbReference>
<dbReference type="SUPFAM" id="SSF52743">
    <property type="entry name" value="Subtilisin-like"/>
    <property type="match status" value="1"/>
</dbReference>
<evidence type="ECO:0000256" key="7">
    <source>
        <dbReference type="RuleBase" id="RU003355"/>
    </source>
</evidence>
<keyword evidence="4 6" id="KW-0720">Serine protease</keyword>
<evidence type="ECO:0000256" key="4">
    <source>
        <dbReference type="ARBA" id="ARBA00022825"/>
    </source>
</evidence>
<name>A0A437QFC4_9GAMM</name>
<feature type="active site" description="Charge relay system" evidence="5 6">
    <location>
        <position position="420"/>
    </location>
</feature>
<dbReference type="InterPro" id="IPR000209">
    <property type="entry name" value="Peptidase_S8/S53_dom"/>
</dbReference>
<comment type="caution">
    <text evidence="10">The sequence shown here is derived from an EMBL/GenBank/DDBJ whole genome shotgun (WGS) entry which is preliminary data.</text>
</comment>
<evidence type="ECO:0000259" key="9">
    <source>
        <dbReference type="Pfam" id="PF00082"/>
    </source>
</evidence>
<evidence type="ECO:0000313" key="10">
    <source>
        <dbReference type="EMBL" id="RVU33123.1"/>
    </source>
</evidence>
<comment type="similarity">
    <text evidence="1 6 7">Belongs to the peptidase S8 family.</text>
</comment>